<feature type="region of interest" description="Disordered" evidence="1">
    <location>
        <begin position="1"/>
        <end position="26"/>
    </location>
</feature>
<evidence type="ECO:0000313" key="2">
    <source>
        <dbReference type="EMBL" id="WSC14363.1"/>
    </source>
</evidence>
<proteinExistence type="predicted"/>
<dbReference type="Proteomes" id="UP001330827">
    <property type="component" value="Chromosome"/>
</dbReference>
<reference evidence="3 4" key="1">
    <citation type="submission" date="2022-10" db="EMBL/GenBank/DDBJ databases">
        <title>The complete genomes of actinobacterial strains from the NBC collection.</title>
        <authorList>
            <person name="Joergensen T.S."/>
            <person name="Alvarez Arevalo M."/>
            <person name="Sterndorff E.B."/>
            <person name="Faurdal D."/>
            <person name="Vuksanovic O."/>
            <person name="Mourched A.-S."/>
            <person name="Charusanti P."/>
            <person name="Shaw S."/>
            <person name="Blin K."/>
            <person name="Weber T."/>
        </authorList>
    </citation>
    <scope>NUCLEOTIDE SEQUENCE [LARGE SCALE GENOMIC DNA]</scope>
    <source>
        <strain evidence="3 4">NBC 01769</strain>
    </source>
</reference>
<evidence type="ECO:0000256" key="1">
    <source>
        <dbReference type="SAM" id="MobiDB-lite"/>
    </source>
</evidence>
<dbReference type="RefSeq" id="WP_326592857.1">
    <property type="nucleotide sequence ID" value="NZ_CP109114.1"/>
</dbReference>
<accession>A0ABZ1G6U7</accession>
<dbReference type="EMBL" id="CP109114">
    <property type="protein sequence ID" value="WSC14900.1"/>
    <property type="molecule type" value="Genomic_DNA"/>
</dbReference>
<evidence type="ECO:0000313" key="3">
    <source>
        <dbReference type="EMBL" id="WSC14900.1"/>
    </source>
</evidence>
<name>A0ABZ1G6U7_9ACTN</name>
<gene>
    <name evidence="2" type="ORF">OIE64_16935</name>
    <name evidence="3" type="ORF">OIE64_20045</name>
</gene>
<protein>
    <submittedName>
        <fullName evidence="3">Uncharacterized protein</fullName>
    </submittedName>
</protein>
<sequence length="46" mass="5053">MLDHDPQQPQRDAALPERGQRTAEPVAGVLVDQVRLDGLGMMPEDV</sequence>
<keyword evidence="4" id="KW-1185">Reference proteome</keyword>
<evidence type="ECO:0000313" key="4">
    <source>
        <dbReference type="Proteomes" id="UP001330827"/>
    </source>
</evidence>
<dbReference type="EMBL" id="CP109114">
    <property type="protein sequence ID" value="WSC14363.1"/>
    <property type="molecule type" value="Genomic_DNA"/>
</dbReference>
<organism evidence="3 4">
    <name type="scientific">Streptomyces brevispora</name>
    <dbReference type="NCBI Taxonomy" id="887462"/>
    <lineage>
        <taxon>Bacteria</taxon>
        <taxon>Bacillati</taxon>
        <taxon>Actinomycetota</taxon>
        <taxon>Actinomycetes</taxon>
        <taxon>Kitasatosporales</taxon>
        <taxon>Streptomycetaceae</taxon>
        <taxon>Streptomyces</taxon>
    </lineage>
</organism>